<sequence>MTRNFVLITSFISFIAFFGLSGCDNQPNTGSICKNNPELCSDLHADSWCRYEKGDLIRKRYKLKFTESPSGKQIYEQLLNLEKYNKCIELAAGVQHILHPERTNDRVRAFGLSAQNLSQLQDTTKNSQDLYLAFYHWTRFNDMQAEEVVLAAYKAHQIDDILLLSQVASYYQKFDAKQSNIIYLEVLDISDEDNLNPDWLLGLSNNYQKLNDLELTYLLARANLLMTEQNVSEDKMLALIYGDKTLQTFLDQRAEELVDVLEGGEFSSSAIKTMLQRDPPNR</sequence>
<organism evidence="1 2">
    <name type="scientific">Shewanella psychrophila</name>
    <dbReference type="NCBI Taxonomy" id="225848"/>
    <lineage>
        <taxon>Bacteria</taxon>
        <taxon>Pseudomonadati</taxon>
        <taxon>Pseudomonadota</taxon>
        <taxon>Gammaproteobacteria</taxon>
        <taxon>Alteromonadales</taxon>
        <taxon>Shewanellaceae</taxon>
        <taxon>Shewanella</taxon>
    </lineage>
</organism>
<dbReference type="Proteomes" id="UP000189545">
    <property type="component" value="Chromosome"/>
</dbReference>
<name>A0A1S6HKP0_9GAMM</name>
<protein>
    <recommendedName>
        <fullName evidence="3">DUF2989 domain-containing protein</fullName>
    </recommendedName>
</protein>
<dbReference type="InterPro" id="IPR021372">
    <property type="entry name" value="DUF2989"/>
</dbReference>
<accession>A0A1S6HKP0</accession>
<dbReference type="AlphaFoldDB" id="A0A1S6HKP0"/>
<evidence type="ECO:0000313" key="2">
    <source>
        <dbReference type="Proteomes" id="UP000189545"/>
    </source>
</evidence>
<gene>
    <name evidence="1" type="ORF">Sps_00904</name>
</gene>
<dbReference type="KEGG" id="spsw:Sps_00904"/>
<reference evidence="1 2" key="1">
    <citation type="submission" date="2016-03" db="EMBL/GenBank/DDBJ databases">
        <title>Complete genome sequence of Shewanella psychrophila WP2, a deep sea bacterium isolated from west Pacific sediment.</title>
        <authorList>
            <person name="Xu G."/>
            <person name="Jian H."/>
        </authorList>
    </citation>
    <scope>NUCLEOTIDE SEQUENCE [LARGE SCALE GENOMIC DNA]</scope>
    <source>
        <strain evidence="1 2">WP2</strain>
    </source>
</reference>
<proteinExistence type="predicted"/>
<dbReference type="OrthoDB" id="5900133at2"/>
<dbReference type="EMBL" id="CP014782">
    <property type="protein sequence ID" value="AQS36096.1"/>
    <property type="molecule type" value="Genomic_DNA"/>
</dbReference>
<dbReference type="STRING" id="225848.Sps_00904"/>
<evidence type="ECO:0008006" key="3">
    <source>
        <dbReference type="Google" id="ProtNLM"/>
    </source>
</evidence>
<keyword evidence="2" id="KW-1185">Reference proteome</keyword>
<evidence type="ECO:0000313" key="1">
    <source>
        <dbReference type="EMBL" id="AQS36096.1"/>
    </source>
</evidence>
<dbReference type="PROSITE" id="PS51257">
    <property type="entry name" value="PROKAR_LIPOPROTEIN"/>
    <property type="match status" value="1"/>
</dbReference>
<dbReference type="RefSeq" id="WP_077751427.1">
    <property type="nucleotide sequence ID" value="NZ_CP014782.1"/>
</dbReference>
<dbReference type="Pfam" id="PF11207">
    <property type="entry name" value="DUF2989"/>
    <property type="match status" value="1"/>
</dbReference>